<dbReference type="PROSITE" id="PS51118">
    <property type="entry name" value="HTH_HXLR"/>
    <property type="match status" value="1"/>
</dbReference>
<evidence type="ECO:0000313" key="6">
    <source>
        <dbReference type="Proteomes" id="UP000265916"/>
    </source>
</evidence>
<dbReference type="CDD" id="cd00090">
    <property type="entry name" value="HTH_ARSR"/>
    <property type="match status" value="1"/>
</dbReference>
<organism evidence="5 6">
    <name type="scientific">Psittacicella hinzii</name>
    <dbReference type="NCBI Taxonomy" id="2028575"/>
    <lineage>
        <taxon>Bacteria</taxon>
        <taxon>Pseudomonadati</taxon>
        <taxon>Pseudomonadota</taxon>
        <taxon>Gammaproteobacteria</taxon>
        <taxon>Pasteurellales</taxon>
        <taxon>Psittacicellaceae</taxon>
        <taxon>Psittacicella</taxon>
    </lineage>
</organism>
<gene>
    <name evidence="5" type="ORF">CKF58_03565</name>
</gene>
<evidence type="ECO:0000256" key="1">
    <source>
        <dbReference type="ARBA" id="ARBA00023015"/>
    </source>
</evidence>
<keyword evidence="1" id="KW-0805">Transcription regulation</keyword>
<dbReference type="AlphaFoldDB" id="A0A3A1YQR9"/>
<keyword evidence="2" id="KW-0238">DNA-binding</keyword>
<dbReference type="Proteomes" id="UP000265916">
    <property type="component" value="Unassembled WGS sequence"/>
</dbReference>
<feature type="domain" description="HTH hxlR-type" evidence="4">
    <location>
        <begin position="11"/>
        <end position="109"/>
    </location>
</feature>
<evidence type="ECO:0000259" key="4">
    <source>
        <dbReference type="PROSITE" id="PS51118"/>
    </source>
</evidence>
<accession>A0A3A1YQR9</accession>
<evidence type="ECO:0000313" key="5">
    <source>
        <dbReference type="EMBL" id="RIY38724.1"/>
    </source>
</evidence>
<reference evidence="5 6" key="1">
    <citation type="submission" date="2017-08" db="EMBL/GenBank/DDBJ databases">
        <title>Reclassification of Bisgaard taxon 37 and 44.</title>
        <authorList>
            <person name="Christensen H."/>
        </authorList>
    </citation>
    <scope>NUCLEOTIDE SEQUENCE [LARGE SCALE GENOMIC DNA]</scope>
    <source>
        <strain evidence="5 6">111</strain>
    </source>
</reference>
<dbReference type="InterPro" id="IPR036388">
    <property type="entry name" value="WH-like_DNA-bd_sf"/>
</dbReference>
<dbReference type="InterPro" id="IPR011991">
    <property type="entry name" value="ArsR-like_HTH"/>
</dbReference>
<name>A0A3A1YQR9_9GAMM</name>
<protein>
    <recommendedName>
        <fullName evidence="4">HTH hxlR-type domain-containing protein</fullName>
    </recommendedName>
</protein>
<comment type="caution">
    <text evidence="5">The sequence shown here is derived from an EMBL/GenBank/DDBJ whole genome shotgun (WGS) entry which is preliminary data.</text>
</comment>
<keyword evidence="3" id="KW-0804">Transcription</keyword>
<dbReference type="EMBL" id="NRJG01000056">
    <property type="protein sequence ID" value="RIY38724.1"/>
    <property type="molecule type" value="Genomic_DNA"/>
</dbReference>
<dbReference type="InterPro" id="IPR036390">
    <property type="entry name" value="WH_DNA-bd_sf"/>
</dbReference>
<dbReference type="GO" id="GO:0006355">
    <property type="term" value="P:regulation of DNA-templated transcription"/>
    <property type="evidence" value="ECO:0007669"/>
    <property type="project" value="UniProtKB-ARBA"/>
</dbReference>
<evidence type="ECO:0000256" key="3">
    <source>
        <dbReference type="ARBA" id="ARBA00023163"/>
    </source>
</evidence>
<dbReference type="OrthoDB" id="9807069at2"/>
<dbReference type="PANTHER" id="PTHR33204:SF37">
    <property type="entry name" value="HTH-TYPE TRANSCRIPTIONAL REGULATOR YODB"/>
    <property type="match status" value="1"/>
</dbReference>
<dbReference type="Pfam" id="PF01638">
    <property type="entry name" value="HxlR"/>
    <property type="match status" value="1"/>
</dbReference>
<dbReference type="Gene3D" id="1.10.10.10">
    <property type="entry name" value="Winged helix-like DNA-binding domain superfamily/Winged helix DNA-binding domain"/>
    <property type="match status" value="1"/>
</dbReference>
<keyword evidence="6" id="KW-1185">Reference proteome</keyword>
<dbReference type="GO" id="GO:0003677">
    <property type="term" value="F:DNA binding"/>
    <property type="evidence" value="ECO:0007669"/>
    <property type="project" value="UniProtKB-KW"/>
</dbReference>
<dbReference type="PANTHER" id="PTHR33204">
    <property type="entry name" value="TRANSCRIPTIONAL REGULATOR, MARR FAMILY"/>
    <property type="match status" value="1"/>
</dbReference>
<proteinExistence type="predicted"/>
<dbReference type="InterPro" id="IPR002577">
    <property type="entry name" value="HTH_HxlR"/>
</dbReference>
<sequence length="168" mass="19325">MNKLLQELPACPVALTVQIIASRWKLLIIRDLMEGTKRNSELLHSLEGISQKVLTNTLRDLEKLGLVNREVFAEVPPRVEYSLTPLGYSLLPLMMTLYAWGAAFQRHFNLNQDTVDNDQEYFAQIYSQLQEHTQTIDPAIFDSPYYEQQMSFINNLLAQSDFSAFVQP</sequence>
<dbReference type="SUPFAM" id="SSF46785">
    <property type="entry name" value="Winged helix' DNA-binding domain"/>
    <property type="match status" value="1"/>
</dbReference>
<evidence type="ECO:0000256" key="2">
    <source>
        <dbReference type="ARBA" id="ARBA00023125"/>
    </source>
</evidence>
<dbReference type="RefSeq" id="WP_119531044.1">
    <property type="nucleotide sequence ID" value="NZ_JBHSSP010000009.1"/>
</dbReference>